<accession>A0A1B6GH96</accession>
<dbReference type="PANTHER" id="PTHR16768:SF5">
    <property type="entry name" value="FI14214P"/>
    <property type="match status" value="1"/>
</dbReference>
<feature type="region of interest" description="Disordered" evidence="2">
    <location>
        <begin position="21"/>
        <end position="62"/>
    </location>
</feature>
<sequence>MGNFIGKFLKRKEYIMADAADDIEDTNSERSPGMLSESHHSPQPPVIGLRPDPPPCPTENLIMPRKLQNPCLDSKDHQNLHRELLFNQKIGKNVLNQKSELQRAMEKHKESQIKKELELQKQENRTPFEKVIEERARRLESQEKGSIEEEPNSKPEFLQVHAKLRARMDSK</sequence>
<reference evidence="3" key="1">
    <citation type="submission" date="2015-11" db="EMBL/GenBank/DDBJ databases">
        <title>De novo transcriptome assembly of four potential Pierce s Disease insect vectors from Arizona vineyards.</title>
        <authorList>
            <person name="Tassone E.E."/>
        </authorList>
    </citation>
    <scope>NUCLEOTIDE SEQUENCE</scope>
</reference>
<gene>
    <name evidence="3" type="ORF">g.36039</name>
</gene>
<dbReference type="PANTHER" id="PTHR16768">
    <property type="entry name" value="DOWN REGULATED IN RENAL CARCINOMA 1/TU3A"/>
    <property type="match status" value="1"/>
</dbReference>
<evidence type="ECO:0000256" key="2">
    <source>
        <dbReference type="SAM" id="MobiDB-lite"/>
    </source>
</evidence>
<protein>
    <recommendedName>
        <fullName evidence="4">Protein FAM107B</fullName>
    </recommendedName>
</protein>
<dbReference type="AlphaFoldDB" id="A0A1B6GH96"/>
<dbReference type="InterPro" id="IPR009533">
    <property type="entry name" value="FAM107"/>
</dbReference>
<keyword evidence="1" id="KW-0175">Coiled coil</keyword>
<evidence type="ECO:0008006" key="4">
    <source>
        <dbReference type="Google" id="ProtNLM"/>
    </source>
</evidence>
<evidence type="ECO:0000256" key="1">
    <source>
        <dbReference type="ARBA" id="ARBA00023054"/>
    </source>
</evidence>
<feature type="region of interest" description="Disordered" evidence="2">
    <location>
        <begin position="105"/>
        <end position="171"/>
    </location>
</feature>
<organism evidence="3">
    <name type="scientific">Cuerna arida</name>
    <dbReference type="NCBI Taxonomy" id="1464854"/>
    <lineage>
        <taxon>Eukaryota</taxon>
        <taxon>Metazoa</taxon>
        <taxon>Ecdysozoa</taxon>
        <taxon>Arthropoda</taxon>
        <taxon>Hexapoda</taxon>
        <taxon>Insecta</taxon>
        <taxon>Pterygota</taxon>
        <taxon>Neoptera</taxon>
        <taxon>Paraneoptera</taxon>
        <taxon>Hemiptera</taxon>
        <taxon>Auchenorrhyncha</taxon>
        <taxon>Membracoidea</taxon>
        <taxon>Cicadellidae</taxon>
        <taxon>Cicadellinae</taxon>
        <taxon>Proconiini</taxon>
        <taxon>Cuerna</taxon>
    </lineage>
</organism>
<name>A0A1B6GH96_9HEMI</name>
<proteinExistence type="predicted"/>
<evidence type="ECO:0000313" key="3">
    <source>
        <dbReference type="EMBL" id="JAS61790.1"/>
    </source>
</evidence>
<feature type="compositionally biased region" description="Basic and acidic residues" evidence="2">
    <location>
        <begin position="105"/>
        <end position="153"/>
    </location>
</feature>
<dbReference type="Pfam" id="PF06625">
    <property type="entry name" value="DUF1151"/>
    <property type="match status" value="1"/>
</dbReference>
<dbReference type="EMBL" id="GECZ01007979">
    <property type="protein sequence ID" value="JAS61790.1"/>
    <property type="molecule type" value="Transcribed_RNA"/>
</dbReference>